<dbReference type="SUPFAM" id="SSF63411">
    <property type="entry name" value="LuxS/MPP-like metallohydrolase"/>
    <property type="match status" value="4"/>
</dbReference>
<reference evidence="11 12" key="1">
    <citation type="submission" date="2019-07" db="EMBL/GenBank/DDBJ databases">
        <title>Venturia inaequalis Genome Resource.</title>
        <authorList>
            <person name="Lichtner F.J."/>
        </authorList>
    </citation>
    <scope>NUCLEOTIDE SEQUENCE [LARGE SCALE GENOMIC DNA]</scope>
    <source>
        <strain evidence="11 12">DMI_063113</strain>
    </source>
</reference>
<keyword evidence="2" id="KW-0645">Protease</keyword>
<feature type="domain" description="Coenzyme PQQ synthesis protein F-like C-terminal lobe" evidence="10">
    <location>
        <begin position="805"/>
        <end position="903"/>
    </location>
</feature>
<dbReference type="PANTHER" id="PTHR43690:SF18">
    <property type="entry name" value="INSULIN-DEGRADING ENZYME-RELATED"/>
    <property type="match status" value="1"/>
</dbReference>
<comment type="similarity">
    <text evidence="1">Belongs to the peptidase M16 family.</text>
</comment>
<keyword evidence="3" id="KW-0479">Metal-binding</keyword>
<dbReference type="GO" id="GO:0005829">
    <property type="term" value="C:cytosol"/>
    <property type="evidence" value="ECO:0007669"/>
    <property type="project" value="TreeGrafter"/>
</dbReference>
<evidence type="ECO:0008006" key="13">
    <source>
        <dbReference type="Google" id="ProtNLM"/>
    </source>
</evidence>
<dbReference type="Pfam" id="PF05193">
    <property type="entry name" value="Peptidase_M16_C"/>
    <property type="match status" value="1"/>
</dbReference>
<sequence length="1112" mass="126148">MAEPLNNRAAPLERVADKMEKPALDNRSYRVVKLANELEALLIHDPETDKASGALDVNVGSFSDKDDMPGLAHAVEHMLFMGTEKYPKENAYNQYLSSNSGSSNAYTASTSTNYYFEVAASSNPSKSSSTASTTEDATLKSTSPLYGALDRFAQFFVAPLFLEDTLDRELKAVDSENKKNLQSDTWRLHQLSKSLANPEHPYCHFSTGNYKTLKEDPEARGVRIRDEFIGFYQKHYSANCMKLVVLGRESLEELEGWVEELFSPVVNKNLKRKRWDDVSPFTENELLMQIFAKPVVDTRSIDLNFQYPDEEALFEAQPSRYLSHLIGHEGPGSILAYLKNKGWASSLGAGGSPLCPGSSFFSISVRPTEEGLKHYQEIVEVVLQYIAMLKETPPQEWIFEELKRMSEVDFRFKQKSAASKTTSALSSVMQKPYPRDCLLSGPGLLRTFAPEAIKNGLAALNSENFRLTVVSQNFPGDWDKTEKWYGTQYKYERIPQDFMQRIRSASKATADERPSELHLPHKNEFLPARLDVERKEVSDPLKFPKLVRNDAHVRTWYKKDDRFWVPKANLHITLRSPLAGMTPHTGAMSQIYTALVQDALNEYAYDAEISGLDYSVSTHSIGLDLSLSGYNDKMVVLLEKVLKGMRDLEIKSDRFAIIKERLMRTYKNWHFQQPYQQVGTFTRWLASDKGWSYEQYEAELPHITEQDVRIFFPQLLHQLHIEVLAHGNLYREDALRFTDLVDSTLRPRKLPQSQWPIRRSLLFPPGSNHLYERMLKDPANINHCIEYLLHVGNNQDRAIRATTMLFASIADEPCFDQLRTKEQLGYVVFSGASIHNTTIGYRILIQSEKTPKYLESRIDAFFGSFRKQLEEMPEEQFSKHKTSLINKRSERLKNLTSESSRFWSHILAESYDFEQGKKLARIYRNLTKLTCLYLVEHDVHHIERLNKEDLIKFFDHYISPASKSRAKLAIHLVAQGAPSTVIESAPADAKNDLILEALTKLFKAHSIDTDMKKLGAQLERLTISADNRAPLADAVLAYLIKDANVPEAKAKTVVQGLTDADEAGGAEVKAAGHSGAPTIIEDVHAFKASLGVSRGPQPVKDLSEFEDLEAKL</sequence>
<protein>
    <recommendedName>
        <fullName evidence="13">A-pheromone processing metallopeptidase Ste23</fullName>
    </recommendedName>
</protein>
<dbReference type="Pfam" id="PF00675">
    <property type="entry name" value="Peptidase_M16"/>
    <property type="match status" value="1"/>
</dbReference>
<evidence type="ECO:0000313" key="12">
    <source>
        <dbReference type="Proteomes" id="UP000490939"/>
    </source>
</evidence>
<feature type="domain" description="Peptidase M16 C-terminal" evidence="8">
    <location>
        <begin position="225"/>
        <end position="404"/>
    </location>
</feature>
<dbReference type="InterPro" id="IPR007863">
    <property type="entry name" value="Peptidase_M16_C"/>
</dbReference>
<dbReference type="GO" id="GO:0004222">
    <property type="term" value="F:metalloendopeptidase activity"/>
    <property type="evidence" value="ECO:0007669"/>
    <property type="project" value="TreeGrafter"/>
</dbReference>
<dbReference type="GO" id="GO:0005739">
    <property type="term" value="C:mitochondrion"/>
    <property type="evidence" value="ECO:0007669"/>
    <property type="project" value="TreeGrafter"/>
</dbReference>
<evidence type="ECO:0000259" key="8">
    <source>
        <dbReference type="Pfam" id="PF05193"/>
    </source>
</evidence>
<evidence type="ECO:0000259" key="7">
    <source>
        <dbReference type="Pfam" id="PF00675"/>
    </source>
</evidence>
<organism evidence="11 12">
    <name type="scientific">Venturia inaequalis</name>
    <name type="common">Apple scab fungus</name>
    <dbReference type="NCBI Taxonomy" id="5025"/>
    <lineage>
        <taxon>Eukaryota</taxon>
        <taxon>Fungi</taxon>
        <taxon>Dikarya</taxon>
        <taxon>Ascomycota</taxon>
        <taxon>Pezizomycotina</taxon>
        <taxon>Dothideomycetes</taxon>
        <taxon>Pleosporomycetidae</taxon>
        <taxon>Venturiales</taxon>
        <taxon>Venturiaceae</taxon>
        <taxon>Venturia</taxon>
    </lineage>
</organism>
<accession>A0A8H3VL08</accession>
<dbReference type="Pfam" id="PF16187">
    <property type="entry name" value="Peptidase_M16_M"/>
    <property type="match status" value="1"/>
</dbReference>
<dbReference type="InterPro" id="IPR054734">
    <property type="entry name" value="PqqF-like_C_4"/>
</dbReference>
<dbReference type="FunFam" id="3.30.830.10:FF:000005">
    <property type="entry name" value="nardilysin isoform X1"/>
    <property type="match status" value="1"/>
</dbReference>
<feature type="domain" description="Peptidase M16 middle/third" evidence="9">
    <location>
        <begin position="410"/>
        <end position="696"/>
    </location>
</feature>
<dbReference type="Gene3D" id="3.30.830.10">
    <property type="entry name" value="Metalloenzyme, LuxS/M16 peptidase-like"/>
    <property type="match status" value="4"/>
</dbReference>
<dbReference type="InterPro" id="IPR050626">
    <property type="entry name" value="Peptidase_M16"/>
</dbReference>
<evidence type="ECO:0000256" key="3">
    <source>
        <dbReference type="ARBA" id="ARBA00022723"/>
    </source>
</evidence>
<dbReference type="AlphaFoldDB" id="A0A8H3VL08"/>
<dbReference type="InterPro" id="IPR011765">
    <property type="entry name" value="Pept_M16_N"/>
</dbReference>
<evidence type="ECO:0000259" key="9">
    <source>
        <dbReference type="Pfam" id="PF16187"/>
    </source>
</evidence>
<name>A0A8H3VL08_VENIN</name>
<dbReference type="GO" id="GO:0046872">
    <property type="term" value="F:metal ion binding"/>
    <property type="evidence" value="ECO:0007669"/>
    <property type="project" value="UniProtKB-KW"/>
</dbReference>
<evidence type="ECO:0000256" key="1">
    <source>
        <dbReference type="ARBA" id="ARBA00007261"/>
    </source>
</evidence>
<dbReference type="EMBL" id="WNWR01000067">
    <property type="protein sequence ID" value="KAE9992192.1"/>
    <property type="molecule type" value="Genomic_DNA"/>
</dbReference>
<dbReference type="Pfam" id="PF22456">
    <property type="entry name" value="PqqF-like_C_4"/>
    <property type="match status" value="1"/>
</dbReference>
<dbReference type="Proteomes" id="UP000490939">
    <property type="component" value="Unassembled WGS sequence"/>
</dbReference>
<evidence type="ECO:0000256" key="4">
    <source>
        <dbReference type="ARBA" id="ARBA00022801"/>
    </source>
</evidence>
<feature type="domain" description="Peptidase M16 N-terminal" evidence="7">
    <location>
        <begin position="41"/>
        <end position="199"/>
    </location>
</feature>
<evidence type="ECO:0000256" key="6">
    <source>
        <dbReference type="ARBA" id="ARBA00023049"/>
    </source>
</evidence>
<evidence type="ECO:0000256" key="5">
    <source>
        <dbReference type="ARBA" id="ARBA00022833"/>
    </source>
</evidence>
<gene>
    <name evidence="11" type="ORF">EG327_009805</name>
</gene>
<dbReference type="GO" id="GO:0043171">
    <property type="term" value="P:peptide catabolic process"/>
    <property type="evidence" value="ECO:0007669"/>
    <property type="project" value="TreeGrafter"/>
</dbReference>
<evidence type="ECO:0000259" key="10">
    <source>
        <dbReference type="Pfam" id="PF22456"/>
    </source>
</evidence>
<keyword evidence="6" id="KW-0482">Metalloprotease</keyword>
<dbReference type="FunFam" id="3.30.830.10:FF:000004">
    <property type="entry name" value="Putative insulin-degrading enzyme"/>
    <property type="match status" value="1"/>
</dbReference>
<evidence type="ECO:0000313" key="11">
    <source>
        <dbReference type="EMBL" id="KAE9992192.1"/>
    </source>
</evidence>
<keyword evidence="5" id="KW-0862">Zinc</keyword>
<keyword evidence="12" id="KW-1185">Reference proteome</keyword>
<dbReference type="GO" id="GO:0051603">
    <property type="term" value="P:proteolysis involved in protein catabolic process"/>
    <property type="evidence" value="ECO:0007669"/>
    <property type="project" value="TreeGrafter"/>
</dbReference>
<keyword evidence="4" id="KW-0378">Hydrolase</keyword>
<dbReference type="InterPro" id="IPR011249">
    <property type="entry name" value="Metalloenz_LuxS/M16"/>
</dbReference>
<evidence type="ECO:0000256" key="2">
    <source>
        <dbReference type="ARBA" id="ARBA00022670"/>
    </source>
</evidence>
<proteinExistence type="inferred from homology"/>
<dbReference type="FunFam" id="3.30.830.10:FF:000003">
    <property type="entry name" value="Insulin-degrading enzyme"/>
    <property type="match status" value="1"/>
</dbReference>
<dbReference type="PANTHER" id="PTHR43690">
    <property type="entry name" value="NARDILYSIN"/>
    <property type="match status" value="1"/>
</dbReference>
<dbReference type="InterPro" id="IPR032632">
    <property type="entry name" value="Peptidase_M16_M"/>
</dbReference>
<comment type="caution">
    <text evidence="11">The sequence shown here is derived from an EMBL/GenBank/DDBJ whole genome shotgun (WGS) entry which is preliminary data.</text>
</comment>